<dbReference type="CDD" id="cd13834">
    <property type="entry name" value="HU_like"/>
    <property type="match status" value="1"/>
</dbReference>
<accession>A0A2H9T455</accession>
<evidence type="ECO:0000256" key="1">
    <source>
        <dbReference type="SAM" id="MobiDB-lite"/>
    </source>
</evidence>
<feature type="region of interest" description="Disordered" evidence="1">
    <location>
        <begin position="107"/>
        <end position="128"/>
    </location>
</feature>
<dbReference type="Pfam" id="PF00216">
    <property type="entry name" value="Bac_DNA_binding"/>
    <property type="match status" value="1"/>
</dbReference>
<gene>
    <name evidence="2" type="ORF">CI610_03081</name>
</gene>
<name>A0A2H9T455_9ZZZZ</name>
<dbReference type="SMART" id="SM00411">
    <property type="entry name" value="BHL"/>
    <property type="match status" value="1"/>
</dbReference>
<dbReference type="Gene3D" id="4.10.520.10">
    <property type="entry name" value="IHF-like DNA-binding proteins"/>
    <property type="match status" value="1"/>
</dbReference>
<reference evidence="2" key="1">
    <citation type="journal article" date="2017" name="Appl. Environ. Microbiol.">
        <title>Molecular characterization of an Endozoicomonas-like organism causing infection in king scallop Pecten maximus L.</title>
        <authorList>
            <person name="Cano I."/>
            <person name="van Aerle R."/>
            <person name="Ross S."/>
            <person name="Verner-Jeffreys D.W."/>
            <person name="Paley R.K."/>
            <person name="Rimmer G."/>
            <person name="Ryder D."/>
            <person name="Hooper P."/>
            <person name="Stone D."/>
            <person name="Feist S.W."/>
        </authorList>
    </citation>
    <scope>NUCLEOTIDE SEQUENCE</scope>
</reference>
<dbReference type="InterPro" id="IPR000119">
    <property type="entry name" value="Hist_DNA-bd"/>
</dbReference>
<dbReference type="AlphaFoldDB" id="A0A2H9T455"/>
<protein>
    <recommendedName>
        <fullName evidence="3">DNA-binding protein</fullName>
    </recommendedName>
</protein>
<dbReference type="InterPro" id="IPR010992">
    <property type="entry name" value="IHF-like_DNA-bd_dom_sf"/>
</dbReference>
<dbReference type="GO" id="GO:0003677">
    <property type="term" value="F:DNA binding"/>
    <property type="evidence" value="ECO:0007669"/>
    <property type="project" value="InterPro"/>
</dbReference>
<dbReference type="EMBL" id="NSIT01000303">
    <property type="protein sequence ID" value="PJE77988.1"/>
    <property type="molecule type" value="Genomic_DNA"/>
</dbReference>
<evidence type="ECO:0000313" key="2">
    <source>
        <dbReference type="EMBL" id="PJE77988.1"/>
    </source>
</evidence>
<organism evidence="2">
    <name type="scientific">invertebrate metagenome</name>
    <dbReference type="NCBI Taxonomy" id="1711999"/>
    <lineage>
        <taxon>unclassified sequences</taxon>
        <taxon>metagenomes</taxon>
        <taxon>organismal metagenomes</taxon>
    </lineage>
</organism>
<evidence type="ECO:0008006" key="3">
    <source>
        <dbReference type="Google" id="ProtNLM"/>
    </source>
</evidence>
<dbReference type="GO" id="GO:0030527">
    <property type="term" value="F:structural constituent of chromatin"/>
    <property type="evidence" value="ECO:0007669"/>
    <property type="project" value="InterPro"/>
</dbReference>
<dbReference type="SUPFAM" id="SSF47729">
    <property type="entry name" value="IHF-like DNA-binding proteins"/>
    <property type="match status" value="1"/>
</dbReference>
<comment type="caution">
    <text evidence="2">The sequence shown here is derived from an EMBL/GenBank/DDBJ whole genome shotgun (WGS) entry which is preliminary data.</text>
</comment>
<proteinExistence type="predicted"/>
<sequence>MDCAVLLTGFSSQQVSLSSLEDVVGRAHRMDIHQENISMAAKKAPAIKDRYSKSQLLTDIAESTGLTRRQVGEVMDQLGVLIERHIKKRGCGEFVLPGLLKIVTRKKPAQKARKGVPNPFKPGELMDVPAKPATTQVKVRPLKKLKEFAAS</sequence>